<keyword evidence="3" id="KW-1185">Reference proteome</keyword>
<dbReference type="GO" id="GO:0005524">
    <property type="term" value="F:ATP binding"/>
    <property type="evidence" value="ECO:0007669"/>
    <property type="project" value="InterPro"/>
</dbReference>
<dbReference type="EMBL" id="JACXIY010000048">
    <property type="protein sequence ID" value="MBD2872460.1"/>
    <property type="molecule type" value="Genomic_DNA"/>
</dbReference>
<dbReference type="SMART" id="SM00219">
    <property type="entry name" value="TyrKc"/>
    <property type="match status" value="1"/>
</dbReference>
<dbReference type="PROSITE" id="PS50011">
    <property type="entry name" value="PROTEIN_KINASE_DOM"/>
    <property type="match status" value="1"/>
</dbReference>
<proteinExistence type="predicted"/>
<reference evidence="2" key="1">
    <citation type="submission" date="2020-09" db="EMBL/GenBank/DDBJ databases">
        <title>A novel bacterium of genus Paenibacillus, isolated from South China Sea.</title>
        <authorList>
            <person name="Huang H."/>
            <person name="Mo K."/>
            <person name="Hu Y."/>
        </authorList>
    </citation>
    <scope>NUCLEOTIDE SEQUENCE</scope>
    <source>
        <strain evidence="2">IB182493</strain>
    </source>
</reference>
<organism evidence="2 3">
    <name type="scientific">Paenibacillus arenilitoris</name>
    <dbReference type="NCBI Taxonomy" id="2772299"/>
    <lineage>
        <taxon>Bacteria</taxon>
        <taxon>Bacillati</taxon>
        <taxon>Bacillota</taxon>
        <taxon>Bacilli</taxon>
        <taxon>Bacillales</taxon>
        <taxon>Paenibacillaceae</taxon>
        <taxon>Paenibacillus</taxon>
    </lineage>
</organism>
<evidence type="ECO:0000259" key="1">
    <source>
        <dbReference type="PROSITE" id="PS50011"/>
    </source>
</evidence>
<dbReference type="InterPro" id="IPR000719">
    <property type="entry name" value="Prot_kinase_dom"/>
</dbReference>
<name>A0A927CS33_9BACL</name>
<evidence type="ECO:0000313" key="2">
    <source>
        <dbReference type="EMBL" id="MBD2872460.1"/>
    </source>
</evidence>
<dbReference type="Gene3D" id="1.10.510.10">
    <property type="entry name" value="Transferase(Phosphotransferase) domain 1"/>
    <property type="match status" value="1"/>
</dbReference>
<dbReference type="Pfam" id="PF00069">
    <property type="entry name" value="Pkinase"/>
    <property type="match status" value="1"/>
</dbReference>
<dbReference type="PANTHER" id="PTHR24347">
    <property type="entry name" value="SERINE/THREONINE-PROTEIN KINASE"/>
    <property type="match status" value="1"/>
</dbReference>
<dbReference type="GO" id="GO:0004713">
    <property type="term" value="F:protein tyrosine kinase activity"/>
    <property type="evidence" value="ECO:0007669"/>
    <property type="project" value="InterPro"/>
</dbReference>
<feature type="domain" description="Protein kinase" evidence="1">
    <location>
        <begin position="20"/>
        <end position="282"/>
    </location>
</feature>
<evidence type="ECO:0000313" key="3">
    <source>
        <dbReference type="Proteomes" id="UP000632125"/>
    </source>
</evidence>
<dbReference type="Proteomes" id="UP000632125">
    <property type="component" value="Unassembled WGS sequence"/>
</dbReference>
<protein>
    <submittedName>
        <fullName evidence="2">Protein kinase</fullName>
    </submittedName>
</protein>
<dbReference type="SUPFAM" id="SSF56112">
    <property type="entry name" value="Protein kinase-like (PK-like)"/>
    <property type="match status" value="1"/>
</dbReference>
<keyword evidence="2" id="KW-0808">Transferase</keyword>
<sequence>MIRRWRDYPLRNGIVWMGRYRIDRFLGMGSYGQAYACTDTGSGRTVLLKRNKPSKKEIGRLLLRRESRILRELRHPRIPKWIGYETRGRDEALIMELVEGDDLESRLMAQGRALTLREALCIAKELLRTLGYLHGAGFVHRDVRIPNVMAKDGAIYLIDYGLACRIGEQLPEPLRLGLNEPDPDMAAPGAAAGSDSWSAFKRKMRRPLPSSDLYGLGHLFLFIMYAGYEPEEGQAERSWEEELALPRPVVLFVRRLLELEEPGWQSADQCLQELDRLMAELQ</sequence>
<comment type="caution">
    <text evidence="2">The sequence shown here is derived from an EMBL/GenBank/DDBJ whole genome shotgun (WGS) entry which is preliminary data.</text>
</comment>
<dbReference type="AlphaFoldDB" id="A0A927CS33"/>
<keyword evidence="2" id="KW-0418">Kinase</keyword>
<dbReference type="InterPro" id="IPR011009">
    <property type="entry name" value="Kinase-like_dom_sf"/>
</dbReference>
<gene>
    <name evidence="2" type="ORF">IDH41_28165</name>
</gene>
<accession>A0A927CS33</accession>
<dbReference type="InterPro" id="IPR020635">
    <property type="entry name" value="Tyr_kinase_cat_dom"/>
</dbReference>